<keyword evidence="6" id="KW-0732">Signal</keyword>
<keyword evidence="3" id="KW-0285">Flavoprotein</keyword>
<feature type="non-terminal residue" evidence="8">
    <location>
        <position position="486"/>
    </location>
</feature>
<reference evidence="8" key="1">
    <citation type="journal article" date="2020" name="Phytopathology">
        <title>Genome sequence of the chestnut blight fungus Cryphonectria parasitica EP155: A fundamental resource for an archetypical invasive plant pathogen.</title>
        <authorList>
            <person name="Crouch J.A."/>
            <person name="Dawe A."/>
            <person name="Aerts A."/>
            <person name="Barry K."/>
            <person name="Churchill A.C.L."/>
            <person name="Grimwood J."/>
            <person name="Hillman B."/>
            <person name="Milgroom M.G."/>
            <person name="Pangilinan J."/>
            <person name="Smith M."/>
            <person name="Salamov A."/>
            <person name="Schmutz J."/>
            <person name="Yadav J."/>
            <person name="Grigoriev I.V."/>
            <person name="Nuss D."/>
        </authorList>
    </citation>
    <scope>NUCLEOTIDE SEQUENCE</scope>
    <source>
        <strain evidence="8">EP155</strain>
    </source>
</reference>
<dbReference type="GO" id="GO:0050031">
    <property type="term" value="F:L-pipecolate oxidase activity"/>
    <property type="evidence" value="ECO:0007669"/>
    <property type="project" value="TreeGrafter"/>
</dbReference>
<dbReference type="InterPro" id="IPR006076">
    <property type="entry name" value="FAD-dep_OxRdtase"/>
</dbReference>
<evidence type="ECO:0000259" key="7">
    <source>
        <dbReference type="Pfam" id="PF01266"/>
    </source>
</evidence>
<evidence type="ECO:0000256" key="5">
    <source>
        <dbReference type="ARBA" id="ARBA00023002"/>
    </source>
</evidence>
<comment type="similarity">
    <text evidence="2">Belongs to the MSOX/MTOX family.</text>
</comment>
<dbReference type="Gene3D" id="3.30.9.10">
    <property type="entry name" value="D-Amino Acid Oxidase, subunit A, domain 2"/>
    <property type="match status" value="1"/>
</dbReference>
<evidence type="ECO:0000256" key="2">
    <source>
        <dbReference type="ARBA" id="ARBA00010989"/>
    </source>
</evidence>
<dbReference type="Proteomes" id="UP000803844">
    <property type="component" value="Unassembled WGS sequence"/>
</dbReference>
<name>A0A9P4XV34_CRYP1</name>
<gene>
    <name evidence="8" type="ORF">M406DRAFT_14988</name>
</gene>
<protein>
    <recommendedName>
        <fullName evidence="7">FAD dependent oxidoreductase domain-containing protein</fullName>
    </recommendedName>
</protein>
<dbReference type="PANTHER" id="PTHR10961">
    <property type="entry name" value="PEROXISOMAL SARCOSINE OXIDASE"/>
    <property type="match status" value="1"/>
</dbReference>
<comment type="caution">
    <text evidence="8">The sequence shown here is derived from an EMBL/GenBank/DDBJ whole genome shotgun (WGS) entry which is preliminary data.</text>
</comment>
<feature type="chain" id="PRO_5040506053" description="FAD dependent oxidoreductase domain-containing protein" evidence="6">
    <location>
        <begin position="20"/>
        <end position="486"/>
    </location>
</feature>
<dbReference type="InterPro" id="IPR045170">
    <property type="entry name" value="MTOX"/>
</dbReference>
<feature type="non-terminal residue" evidence="8">
    <location>
        <position position="1"/>
    </location>
</feature>
<dbReference type="GO" id="GO:0050660">
    <property type="term" value="F:flavin adenine dinucleotide binding"/>
    <property type="evidence" value="ECO:0007669"/>
    <property type="project" value="InterPro"/>
</dbReference>
<dbReference type="RefSeq" id="XP_040772821.1">
    <property type="nucleotide sequence ID" value="XM_040915395.1"/>
</dbReference>
<feature type="domain" description="FAD dependent oxidoreductase" evidence="7">
    <location>
        <begin position="4"/>
        <end position="435"/>
    </location>
</feature>
<dbReference type="OrthoDB" id="2219495at2759"/>
<keyword evidence="5" id="KW-0560">Oxidoreductase</keyword>
<dbReference type="AlphaFoldDB" id="A0A9P4XV34"/>
<evidence type="ECO:0000256" key="6">
    <source>
        <dbReference type="SAM" id="SignalP"/>
    </source>
</evidence>
<dbReference type="PANTHER" id="PTHR10961:SF46">
    <property type="entry name" value="PEROXISOMAL SARCOSINE OXIDASE"/>
    <property type="match status" value="1"/>
</dbReference>
<keyword evidence="4" id="KW-0274">FAD</keyword>
<evidence type="ECO:0000313" key="9">
    <source>
        <dbReference type="Proteomes" id="UP000803844"/>
    </source>
</evidence>
<dbReference type="Pfam" id="PF01266">
    <property type="entry name" value="DAO"/>
    <property type="match status" value="1"/>
</dbReference>
<keyword evidence="9" id="KW-1185">Reference proteome</keyword>
<dbReference type="InterPro" id="IPR036188">
    <property type="entry name" value="FAD/NAD-bd_sf"/>
</dbReference>
<organism evidence="8 9">
    <name type="scientific">Cryphonectria parasitica (strain ATCC 38755 / EP155)</name>
    <dbReference type="NCBI Taxonomy" id="660469"/>
    <lineage>
        <taxon>Eukaryota</taxon>
        <taxon>Fungi</taxon>
        <taxon>Dikarya</taxon>
        <taxon>Ascomycota</taxon>
        <taxon>Pezizomycotina</taxon>
        <taxon>Sordariomycetes</taxon>
        <taxon>Sordariomycetidae</taxon>
        <taxon>Diaporthales</taxon>
        <taxon>Cryphonectriaceae</taxon>
        <taxon>Cryphonectria-Endothia species complex</taxon>
        <taxon>Cryphonectria</taxon>
    </lineage>
</organism>
<evidence type="ECO:0000256" key="3">
    <source>
        <dbReference type="ARBA" id="ARBA00022630"/>
    </source>
</evidence>
<evidence type="ECO:0000256" key="4">
    <source>
        <dbReference type="ARBA" id="ARBA00022827"/>
    </source>
</evidence>
<accession>A0A9P4XV34</accession>
<comment type="cofactor">
    <cofactor evidence="1">
        <name>FAD</name>
        <dbReference type="ChEBI" id="CHEBI:57692"/>
    </cofactor>
</comment>
<sequence>PSSLLIVGAGVFGLSTALALTRRPEFKHTTITVVDRSPEPGVFPSRDASSIDTSRIIRADYADPAYAALAAEAQEVWRQQGHPDDLGAQGRYSETGLLLVADESPSKDHGSGKKSGLDYVLDSYENVLSLTAAAGPSGRPLSAANKIQELPNPSAIRDTYGTGGCYGSYGYINRLSGWADAEASMDWLFRQVKATGRVTFINGTVTSLLHSPTTGAVTGVALNVDGGTTTSSSSSSSSTKLEADLTVLATGAWTPTLVNLTGRAIATGQALAYMDLTDAEQARLAHVPTLLNLSTGYFIITPGRNILKIARHAYGYLNPTPCSPSSPTSGSGSGSGSGIAGTTTISLPVTHLTQPSLSIPRAEQDAMRRALAEMVPWPELQARPFRTTRLCWYTDTPDGDFIIDYHPEHKGLFLATGGSGHGFKFLPVIGDKITDCILDRCPEAFRGKWALKKGSLDGAASAVWDGVSTEDGSRGGVPGLILSEEM</sequence>
<dbReference type="GO" id="GO:0008115">
    <property type="term" value="F:sarcosine oxidase activity"/>
    <property type="evidence" value="ECO:0007669"/>
    <property type="project" value="TreeGrafter"/>
</dbReference>
<dbReference type="Gene3D" id="3.50.50.60">
    <property type="entry name" value="FAD/NAD(P)-binding domain"/>
    <property type="match status" value="1"/>
</dbReference>
<dbReference type="SUPFAM" id="SSF51905">
    <property type="entry name" value="FAD/NAD(P)-binding domain"/>
    <property type="match status" value="1"/>
</dbReference>
<dbReference type="GeneID" id="63832524"/>
<proteinExistence type="inferred from homology"/>
<evidence type="ECO:0000256" key="1">
    <source>
        <dbReference type="ARBA" id="ARBA00001974"/>
    </source>
</evidence>
<dbReference type="GO" id="GO:0004657">
    <property type="term" value="F:proline dehydrogenase activity"/>
    <property type="evidence" value="ECO:0007669"/>
    <property type="project" value="TreeGrafter"/>
</dbReference>
<evidence type="ECO:0000313" key="8">
    <source>
        <dbReference type="EMBL" id="KAF3761842.1"/>
    </source>
</evidence>
<feature type="signal peptide" evidence="6">
    <location>
        <begin position="1"/>
        <end position="19"/>
    </location>
</feature>
<dbReference type="EMBL" id="MU032351">
    <property type="protein sequence ID" value="KAF3761842.1"/>
    <property type="molecule type" value="Genomic_DNA"/>
</dbReference>